<name>M2ZXZ3_PSEFD</name>
<gene>
    <name evidence="2" type="ORF">MYCFIDRAFT_180471</name>
</gene>
<dbReference type="HOGENOM" id="CLU_252941_0_0_1"/>
<feature type="region of interest" description="Disordered" evidence="1">
    <location>
        <begin position="39"/>
        <end position="58"/>
    </location>
</feature>
<sequence>MRWASAGVCARLVEMRRRAIQSSPKCLGPVNGCDVQNHQSRRKYEGASDTCSRETPDRAGRWRIGTQGMVQQTGKLMEMCRPFTAAVAHRPMSIYRRRDGSRSRAGNGEQAKRRMESRALLPSKCKRIRWARRGEAAVVYGVVWCGGGKVKWSGVVTSIAANHRSRAANCRSSPIALSILHDHPCARVCLHWAACRCVLKQTDVVALRLPSSRAEPSRADRLQSPSLQNILSHSIDIVFHLDSSCNSSKYHSTTQRIHPLCRRADAGSDSTRMRIALARKDSHERRLGTTSYTFLELLRLASRRKNERAFRDERIERTGKRTGKDQNKCGAESGRSIYRHYASRAGGGISTRIEHKYGAESKLSIYRTCLHHSSAQDLHADTIHVLATKLYVPHIEYTSHFLRRDSDPGPDVASMLCPHLFRIGGPPRTKIRGQIISIYIPKSPTSSLSLSPSIPATCSLALTAFVSLEVVKGRRESSLYVMLVLIPERHKLKPITPKPVGYAVFDALSSPRRLMPLLWAHSYYMGVRSGRRRDSTSQLHPMMMRPLHLPCLYKSTNPANYYLPKRDTTLRRSCLLTSHQLPELLEWHFTKVAESRFVVSGSCLLGSVYQTRMALTVMPGAWFSDHMKSRQCMNGIADIDNDRRLILDASNVRTESVGGVLFGSRWLKHHAARAYDIRKKKAALHSRTQIRMTLALGSSGGEEFSCVVGELKKNVTREDGSPMTRQCKRQACAGPDGIFIDSAVTDIALLVADGILFDCFSKPRRPRFHYKRDGPRISEVAVEHKMFIHVSCSGRWIGNEHLQPFLICNIEPVSFSEPDSQRRLRIPVGIDFEASQPGRTLLDPTLALICCGVYLCWKMRRPIALALRNQGSRPVPEPCQRVASRIFSAPTELEHSQSCLPVLVITISPFVPQEVVKASGTHATDTTQHLLWTQHIETFQTRPPKRLSQALMPLTLAMAARRQTAHPRTRSTRRRLVMDRDGLPYEVHIQSAHENLHRQANKESLTDIERSIDHNLSDAKAKRDMEHEGKLQIFYDLHVTYDFTDSRDWSTLYCKWAIRTAEQVWSSRSETWSVNNRRAIQPIGPLSSFLINDDAVPTADVRLGTTPRRNHAKQDALQLCDSGEQGQEHKQLCGKQRKACRTTDLLDIVPSDVTLFRTRIACLSRKSLVYRISFARARRSPARSLTLGVFGCVKAVVIEIEITAVAQAARGCGCSEAGFAAGCIGSDGGSEAGCGRLRKGGGGCVDNGDFDCCGDHVGFTARRAHRILEQRQIRAAKLDRLLRDCRGVARAHIDDITMFSKTLEEQLHHLEAVSAISPEKTFLGCPSATLLMRRCDVLHPLGWDQIGSVTFTTDAVDAVHAYLPPAVVFNVIGNDRLAELTALGQRQSLNANVERQEHCSSSGLITPAALIHNSISTHLQPHR</sequence>
<dbReference type="OrthoDB" id="5423428at2759"/>
<feature type="compositionally biased region" description="Basic and acidic residues" evidence="1">
    <location>
        <begin position="42"/>
        <end position="58"/>
    </location>
</feature>
<evidence type="ECO:0000313" key="2">
    <source>
        <dbReference type="EMBL" id="EME76986.1"/>
    </source>
</evidence>
<accession>M2ZXZ3</accession>
<dbReference type="GeneID" id="19334413"/>
<evidence type="ECO:0000256" key="1">
    <source>
        <dbReference type="SAM" id="MobiDB-lite"/>
    </source>
</evidence>
<organism evidence="2 3">
    <name type="scientific">Pseudocercospora fijiensis (strain CIRAD86)</name>
    <name type="common">Black leaf streak disease fungus</name>
    <name type="synonym">Mycosphaerella fijiensis</name>
    <dbReference type="NCBI Taxonomy" id="383855"/>
    <lineage>
        <taxon>Eukaryota</taxon>
        <taxon>Fungi</taxon>
        <taxon>Dikarya</taxon>
        <taxon>Ascomycota</taxon>
        <taxon>Pezizomycotina</taxon>
        <taxon>Dothideomycetes</taxon>
        <taxon>Dothideomycetidae</taxon>
        <taxon>Mycosphaerellales</taxon>
        <taxon>Mycosphaerellaceae</taxon>
        <taxon>Pseudocercospora</taxon>
    </lineage>
</organism>
<proteinExistence type="predicted"/>
<dbReference type="KEGG" id="pfj:MYCFIDRAFT_180471"/>
<dbReference type="RefSeq" id="XP_007932425.1">
    <property type="nucleotide sequence ID" value="XM_007934234.1"/>
</dbReference>
<keyword evidence="3" id="KW-1185">Reference proteome</keyword>
<feature type="region of interest" description="Disordered" evidence="1">
    <location>
        <begin position="96"/>
        <end position="116"/>
    </location>
</feature>
<dbReference type="VEuPathDB" id="FungiDB:MYCFIDRAFT_180471"/>
<dbReference type="EMBL" id="KB446572">
    <property type="protein sequence ID" value="EME76986.1"/>
    <property type="molecule type" value="Genomic_DNA"/>
</dbReference>
<reference evidence="2 3" key="1">
    <citation type="journal article" date="2012" name="PLoS Pathog.">
        <title>Diverse lifestyles and strategies of plant pathogenesis encoded in the genomes of eighteen Dothideomycetes fungi.</title>
        <authorList>
            <person name="Ohm R.A."/>
            <person name="Feau N."/>
            <person name="Henrissat B."/>
            <person name="Schoch C.L."/>
            <person name="Horwitz B.A."/>
            <person name="Barry K.W."/>
            <person name="Condon B.J."/>
            <person name="Copeland A.C."/>
            <person name="Dhillon B."/>
            <person name="Glaser F."/>
            <person name="Hesse C.N."/>
            <person name="Kosti I."/>
            <person name="LaButti K."/>
            <person name="Lindquist E.A."/>
            <person name="Lucas S."/>
            <person name="Salamov A.A."/>
            <person name="Bradshaw R.E."/>
            <person name="Ciuffetti L."/>
            <person name="Hamelin R.C."/>
            <person name="Kema G.H.J."/>
            <person name="Lawrence C."/>
            <person name="Scott J.A."/>
            <person name="Spatafora J.W."/>
            <person name="Turgeon B.G."/>
            <person name="de Wit P.J.G.M."/>
            <person name="Zhong S."/>
            <person name="Goodwin S.B."/>
            <person name="Grigoriev I.V."/>
        </authorList>
    </citation>
    <scope>NUCLEOTIDE SEQUENCE [LARGE SCALE GENOMIC DNA]</scope>
    <source>
        <strain evidence="2 3">CIRAD86</strain>
    </source>
</reference>
<protein>
    <submittedName>
        <fullName evidence="2">Uncharacterized protein</fullName>
    </submittedName>
</protein>
<dbReference type="Proteomes" id="UP000016932">
    <property type="component" value="Unassembled WGS sequence"/>
</dbReference>
<evidence type="ECO:0000313" key="3">
    <source>
        <dbReference type="Proteomes" id="UP000016932"/>
    </source>
</evidence>